<sequence length="204" mass="23492">MIKFGTIFSVLLCIGLLACEKNEDIHIQPITDNIYYKVDGRSVCTGNPEQIELDINNDGILDYLTFTVLYADEDGDHLYFGIKPIGNNMIKSSPPNENYYLDMGFIQSETFLDLINCDLKKDQIWTPGRNTLVLRHSESNCSIWYEGNLQYETEEIVAIKHSNDQASHYGWLRFKFDKNKECVTLIDYAYNLEPEEPIKAGQKN</sequence>
<dbReference type="Proteomes" id="UP000184406">
    <property type="component" value="Unassembled WGS sequence"/>
</dbReference>
<gene>
    <name evidence="1" type="ORF">SAMN03080594_102231</name>
</gene>
<name>A0A1M4XWV7_9FLAO</name>
<dbReference type="AlphaFoldDB" id="A0A1M4XWV7"/>
<protein>
    <submittedName>
        <fullName evidence="1">Uncharacterized protein</fullName>
    </submittedName>
</protein>
<keyword evidence="2" id="KW-1185">Reference proteome</keyword>
<organism evidence="1 2">
    <name type="scientific">Arenibacter palladensis</name>
    <dbReference type="NCBI Taxonomy" id="237373"/>
    <lineage>
        <taxon>Bacteria</taxon>
        <taxon>Pseudomonadati</taxon>
        <taxon>Bacteroidota</taxon>
        <taxon>Flavobacteriia</taxon>
        <taxon>Flavobacteriales</taxon>
        <taxon>Flavobacteriaceae</taxon>
        <taxon>Arenibacter</taxon>
    </lineage>
</organism>
<reference evidence="2" key="1">
    <citation type="submission" date="2016-11" db="EMBL/GenBank/DDBJ databases">
        <authorList>
            <person name="Varghese N."/>
            <person name="Submissions S."/>
        </authorList>
    </citation>
    <scope>NUCLEOTIDE SEQUENCE [LARGE SCALE GENOMIC DNA]</scope>
    <source>
        <strain evidence="2">DSM 17539</strain>
    </source>
</reference>
<proteinExistence type="predicted"/>
<evidence type="ECO:0000313" key="1">
    <source>
        <dbReference type="EMBL" id="SHE97920.1"/>
    </source>
</evidence>
<accession>A0A1M4XWV7</accession>
<evidence type="ECO:0000313" key="2">
    <source>
        <dbReference type="Proteomes" id="UP000184406"/>
    </source>
</evidence>
<dbReference type="PROSITE" id="PS51257">
    <property type="entry name" value="PROKAR_LIPOPROTEIN"/>
    <property type="match status" value="1"/>
</dbReference>
<dbReference type="OrthoDB" id="1203170at2"/>
<dbReference type="EMBL" id="FQUX01000002">
    <property type="protein sequence ID" value="SHE97920.1"/>
    <property type="molecule type" value="Genomic_DNA"/>
</dbReference>